<keyword evidence="4" id="KW-1185">Reference proteome</keyword>
<feature type="chain" id="PRO_5012052349" evidence="2">
    <location>
        <begin position="25"/>
        <end position="110"/>
    </location>
</feature>
<evidence type="ECO:0000256" key="2">
    <source>
        <dbReference type="SAM" id="SignalP"/>
    </source>
</evidence>
<organism evidence="3 4">
    <name type="scientific">Thiothrix eikelboomii</name>
    <dbReference type="NCBI Taxonomy" id="92487"/>
    <lineage>
        <taxon>Bacteria</taxon>
        <taxon>Pseudomonadati</taxon>
        <taxon>Pseudomonadota</taxon>
        <taxon>Gammaproteobacteria</taxon>
        <taxon>Thiotrichales</taxon>
        <taxon>Thiotrichaceae</taxon>
        <taxon>Thiothrix</taxon>
    </lineage>
</organism>
<evidence type="ECO:0000256" key="1">
    <source>
        <dbReference type="SAM" id="MobiDB-lite"/>
    </source>
</evidence>
<reference evidence="3 4" key="1">
    <citation type="submission" date="2017-02" db="EMBL/GenBank/DDBJ databases">
        <authorList>
            <person name="Peterson S.W."/>
        </authorList>
    </citation>
    <scope>NUCLEOTIDE SEQUENCE [LARGE SCALE GENOMIC DNA]</scope>
    <source>
        <strain evidence="3 4">ATCC 49788</strain>
    </source>
</reference>
<sequence length="110" mass="11530">MKSVLIPLTTFIALSAASAVFAGAAPEAQPTVTVTPTEVPVEVKVEVEPTVVTCEPMAQKACESTEVKAEPKKSEATQAKTEPKEPEAPEVKVETPEQPAAVTTDKPTQS</sequence>
<dbReference type="AlphaFoldDB" id="A0A1T4W9C2"/>
<feature type="region of interest" description="Disordered" evidence="1">
    <location>
        <begin position="61"/>
        <end position="110"/>
    </location>
</feature>
<gene>
    <name evidence="3" type="ORF">SAMN02745130_01298</name>
</gene>
<accession>A0A1T4W9C2</accession>
<proteinExistence type="predicted"/>
<dbReference type="RefSeq" id="WP_078921768.1">
    <property type="nucleotide sequence ID" value="NZ_FUYB01000004.1"/>
</dbReference>
<feature type="compositionally biased region" description="Basic and acidic residues" evidence="1">
    <location>
        <begin position="63"/>
        <end position="95"/>
    </location>
</feature>
<evidence type="ECO:0000313" key="3">
    <source>
        <dbReference type="EMBL" id="SKA73876.1"/>
    </source>
</evidence>
<dbReference type="EMBL" id="FUYB01000004">
    <property type="protein sequence ID" value="SKA73876.1"/>
    <property type="molecule type" value="Genomic_DNA"/>
</dbReference>
<dbReference type="Proteomes" id="UP000190460">
    <property type="component" value="Unassembled WGS sequence"/>
</dbReference>
<protein>
    <submittedName>
        <fullName evidence="3">Uncharacterized protein</fullName>
    </submittedName>
</protein>
<keyword evidence="2" id="KW-0732">Signal</keyword>
<feature type="signal peptide" evidence="2">
    <location>
        <begin position="1"/>
        <end position="24"/>
    </location>
</feature>
<name>A0A1T4W9C2_9GAMM</name>
<evidence type="ECO:0000313" key="4">
    <source>
        <dbReference type="Proteomes" id="UP000190460"/>
    </source>
</evidence>